<sequence length="419" mass="42425">MEAGVDSLAATELSSRLRSVTGVSLSPTLIFEYPSSRAVAMHLIEQIAAVEGVVAAAPATVVRMDEGLQLGVLGLVGRWAGGVNSCEAREQLQHACGDAMSSVPSARWVLELVLDERALSSLSEVQLQCVKHGGFVSGAERFDSRLFGISVAEVGAMDPQQRLLLEVGYGALHASARRRSLLMGSNSGVFLGIERPDWAIAQPPSARASVYAVTGDNVSAAAGRLSFVLGLHGPCSSVDTACASALSAMHGGATAVRGAECAEAVALAVSLKLVPYSTLGAASAGMLSIDGRCKTLDARANGYARSEAVGALVLRACEDVTTSALCLSGSAVRQDGRSASLTAPNGSAQRTLIQSALGRAALTPAKVECTEAHGTGTALGDPTEAGALAAVYGSAGRATPLSVGAAKANVGHSEAASGQ</sequence>
<dbReference type="InterPro" id="IPR006162">
    <property type="entry name" value="Ppantetheine_attach_site"/>
</dbReference>
<accession>A0A0M0JYZ9</accession>
<dbReference type="GO" id="GO:0004315">
    <property type="term" value="F:3-oxoacyl-[acyl-carrier-protein] synthase activity"/>
    <property type="evidence" value="ECO:0007669"/>
    <property type="project" value="InterPro"/>
</dbReference>
<organism evidence="6 7">
    <name type="scientific">Chrysochromulina tobinii</name>
    <dbReference type="NCBI Taxonomy" id="1460289"/>
    <lineage>
        <taxon>Eukaryota</taxon>
        <taxon>Haptista</taxon>
        <taxon>Haptophyta</taxon>
        <taxon>Prymnesiophyceae</taxon>
        <taxon>Prymnesiales</taxon>
        <taxon>Chrysochromulinaceae</taxon>
        <taxon>Chrysochromulina</taxon>
    </lineage>
</organism>
<dbReference type="PROSITE" id="PS00606">
    <property type="entry name" value="KS3_1"/>
    <property type="match status" value="1"/>
</dbReference>
<comment type="caution">
    <text evidence="6">The sequence shown here is derived from an EMBL/GenBank/DDBJ whole genome shotgun (WGS) entry which is preliminary data.</text>
</comment>
<dbReference type="EMBL" id="JWZX01001910">
    <property type="protein sequence ID" value="KOO31876.1"/>
    <property type="molecule type" value="Genomic_DNA"/>
</dbReference>
<dbReference type="InterPro" id="IPR020841">
    <property type="entry name" value="PKS_Beta-ketoAc_synthase_dom"/>
</dbReference>
<dbReference type="OrthoDB" id="329835at2759"/>
<dbReference type="InterPro" id="IPR016039">
    <property type="entry name" value="Thiolase-like"/>
</dbReference>
<keyword evidence="7" id="KW-1185">Reference proteome</keyword>
<dbReference type="SUPFAM" id="SSF53901">
    <property type="entry name" value="Thiolase-like"/>
    <property type="match status" value="1"/>
</dbReference>
<dbReference type="PANTHER" id="PTHR43775:SF37">
    <property type="entry name" value="SI:DKEY-61P9.11"/>
    <property type="match status" value="1"/>
</dbReference>
<protein>
    <submittedName>
        <fullName evidence="6">Polyketide synthase</fullName>
    </submittedName>
</protein>
<name>A0A0M0JYZ9_9EUKA</name>
<reference evidence="7" key="1">
    <citation type="journal article" date="2015" name="PLoS Genet.">
        <title>Genome Sequence and Transcriptome Analyses of Chrysochromulina tobin: Metabolic Tools for Enhanced Algal Fitness in the Prominent Order Prymnesiales (Haptophyceae).</title>
        <authorList>
            <person name="Hovde B.T."/>
            <person name="Deodato C.R."/>
            <person name="Hunsperger H.M."/>
            <person name="Ryken S.A."/>
            <person name="Yost W."/>
            <person name="Jha R.K."/>
            <person name="Patterson J."/>
            <person name="Monnat R.J. Jr."/>
            <person name="Barlow S.B."/>
            <person name="Starkenburg S.R."/>
            <person name="Cattolico R.A."/>
        </authorList>
    </citation>
    <scope>NUCLEOTIDE SEQUENCE</scope>
    <source>
        <strain evidence="7">CCMP291</strain>
    </source>
</reference>
<dbReference type="InterPro" id="IPR036736">
    <property type="entry name" value="ACP-like_sf"/>
</dbReference>
<dbReference type="AlphaFoldDB" id="A0A0M0JYZ9"/>
<dbReference type="InterPro" id="IPR014031">
    <property type="entry name" value="Ketoacyl_synth_C"/>
</dbReference>
<evidence type="ECO:0000313" key="6">
    <source>
        <dbReference type="EMBL" id="KOO31876.1"/>
    </source>
</evidence>
<keyword evidence="1" id="KW-0596">Phosphopantetheine</keyword>
<evidence type="ECO:0000256" key="2">
    <source>
        <dbReference type="ARBA" id="ARBA00022553"/>
    </source>
</evidence>
<dbReference type="InterPro" id="IPR014030">
    <property type="entry name" value="Ketoacyl_synth_N"/>
</dbReference>
<dbReference type="InterPro" id="IPR018201">
    <property type="entry name" value="Ketoacyl_synth_AS"/>
</dbReference>
<feature type="domain" description="Ketosynthase family 3 (KS3)" evidence="5">
    <location>
        <begin position="67"/>
        <end position="419"/>
    </location>
</feature>
<dbReference type="SUPFAM" id="SSF47336">
    <property type="entry name" value="ACP-like"/>
    <property type="match status" value="1"/>
</dbReference>
<dbReference type="Gene3D" id="1.10.1200.10">
    <property type="entry name" value="ACP-like"/>
    <property type="match status" value="1"/>
</dbReference>
<evidence type="ECO:0000256" key="3">
    <source>
        <dbReference type="ARBA" id="ARBA00022679"/>
    </source>
</evidence>
<evidence type="ECO:0000259" key="5">
    <source>
        <dbReference type="PROSITE" id="PS52004"/>
    </source>
</evidence>
<evidence type="ECO:0000256" key="1">
    <source>
        <dbReference type="ARBA" id="ARBA00022450"/>
    </source>
</evidence>
<gene>
    <name evidence="6" type="ORF">Ctob_016596</name>
</gene>
<dbReference type="PROSITE" id="PS50075">
    <property type="entry name" value="CARRIER"/>
    <property type="match status" value="1"/>
</dbReference>
<dbReference type="GO" id="GO:0006633">
    <property type="term" value="P:fatty acid biosynthetic process"/>
    <property type="evidence" value="ECO:0007669"/>
    <property type="project" value="InterPro"/>
</dbReference>
<feature type="domain" description="Carrier" evidence="4">
    <location>
        <begin position="1"/>
        <end position="47"/>
    </location>
</feature>
<dbReference type="GO" id="GO:0004312">
    <property type="term" value="F:fatty acid synthase activity"/>
    <property type="evidence" value="ECO:0007669"/>
    <property type="project" value="TreeGrafter"/>
</dbReference>
<dbReference type="Gene3D" id="3.40.47.10">
    <property type="match status" value="1"/>
</dbReference>
<dbReference type="Pfam" id="PF00109">
    <property type="entry name" value="ketoacyl-synt"/>
    <property type="match status" value="1"/>
</dbReference>
<dbReference type="CDD" id="cd00833">
    <property type="entry name" value="PKS"/>
    <property type="match status" value="1"/>
</dbReference>
<evidence type="ECO:0000313" key="7">
    <source>
        <dbReference type="Proteomes" id="UP000037460"/>
    </source>
</evidence>
<dbReference type="SMART" id="SM00825">
    <property type="entry name" value="PKS_KS"/>
    <property type="match status" value="1"/>
</dbReference>
<dbReference type="PROSITE" id="PS00012">
    <property type="entry name" value="PHOSPHOPANTETHEINE"/>
    <property type="match status" value="1"/>
</dbReference>
<proteinExistence type="predicted"/>
<keyword evidence="2" id="KW-0597">Phosphoprotein</keyword>
<dbReference type="Pfam" id="PF02801">
    <property type="entry name" value="Ketoacyl-synt_C"/>
    <property type="match status" value="1"/>
</dbReference>
<dbReference type="Pfam" id="PF00550">
    <property type="entry name" value="PP-binding"/>
    <property type="match status" value="1"/>
</dbReference>
<feature type="non-terminal residue" evidence="6">
    <location>
        <position position="419"/>
    </location>
</feature>
<dbReference type="InterPro" id="IPR009081">
    <property type="entry name" value="PP-bd_ACP"/>
</dbReference>
<dbReference type="InterPro" id="IPR050091">
    <property type="entry name" value="PKS_NRPS_Biosynth_Enz"/>
</dbReference>
<keyword evidence="3" id="KW-0808">Transferase</keyword>
<dbReference type="PROSITE" id="PS52004">
    <property type="entry name" value="KS3_2"/>
    <property type="match status" value="1"/>
</dbReference>
<dbReference type="PANTHER" id="PTHR43775">
    <property type="entry name" value="FATTY ACID SYNTHASE"/>
    <property type="match status" value="1"/>
</dbReference>
<evidence type="ECO:0000259" key="4">
    <source>
        <dbReference type="PROSITE" id="PS50075"/>
    </source>
</evidence>
<dbReference type="Proteomes" id="UP000037460">
    <property type="component" value="Unassembled WGS sequence"/>
</dbReference>